<reference evidence="3" key="1">
    <citation type="journal article" date="2008" name="Nature">
        <title>The amphioxus genome and the evolution of the chordate karyotype.</title>
        <authorList>
            <consortium name="US DOE Joint Genome Institute (JGI-PGF)"/>
            <person name="Putnam N.H."/>
            <person name="Butts T."/>
            <person name="Ferrier D.E.K."/>
            <person name="Furlong R.F."/>
            <person name="Hellsten U."/>
            <person name="Kawashima T."/>
            <person name="Robinson-Rechavi M."/>
            <person name="Shoguchi E."/>
            <person name="Terry A."/>
            <person name="Yu J.-K."/>
            <person name="Benito-Gutierrez E.L."/>
            <person name="Dubchak I."/>
            <person name="Garcia-Fernandez J."/>
            <person name="Gibson-Brown J.J."/>
            <person name="Grigoriev I.V."/>
            <person name="Horton A.C."/>
            <person name="de Jong P.J."/>
            <person name="Jurka J."/>
            <person name="Kapitonov V.V."/>
            <person name="Kohara Y."/>
            <person name="Kuroki Y."/>
            <person name="Lindquist E."/>
            <person name="Lucas S."/>
            <person name="Osoegawa K."/>
            <person name="Pennacchio L.A."/>
            <person name="Salamov A.A."/>
            <person name="Satou Y."/>
            <person name="Sauka-Spengler T."/>
            <person name="Schmutz J."/>
            <person name="Shin-I T."/>
            <person name="Toyoda A."/>
            <person name="Bronner-Fraser M."/>
            <person name="Fujiyama A."/>
            <person name="Holland L.Z."/>
            <person name="Holland P.W.H."/>
            <person name="Satoh N."/>
            <person name="Rokhsar D.S."/>
        </authorList>
    </citation>
    <scope>NUCLEOTIDE SEQUENCE [LARGE SCALE GENOMIC DNA]</scope>
    <source>
        <strain evidence="3">S238N-H82</strain>
        <tissue evidence="3">Testes</tissue>
    </source>
</reference>
<feature type="repeat" description="TPR" evidence="1">
    <location>
        <begin position="1185"/>
        <end position="1218"/>
    </location>
</feature>
<feature type="domain" description="Protein-PII uridylyltransferase N-terminal" evidence="2">
    <location>
        <begin position="425"/>
        <end position="514"/>
    </location>
</feature>
<evidence type="ECO:0000313" key="3">
    <source>
        <dbReference type="EMBL" id="EEN69908.1"/>
    </source>
</evidence>
<feature type="repeat" description="TPR" evidence="1">
    <location>
        <begin position="1450"/>
        <end position="1483"/>
    </location>
</feature>
<sequence length="1748" mass="195706">MARSLAEKHQELETLLEATGESLEVGYGRAMRNAIAENDTCMEVETLKCLGDLHLEKGQLVKDLKEFKTASTFYSAALLRCKDPDLEQAIQDRTAFMGKLAEILQHKDSRSHNVNKERQDTLRTSANDVLRVAEVCHQLSMARFEGLSGMYVLEEGYTKALIRAIATGDGLLEIELVKSLGDLYLETGKACADESLLSKAIAMYNNARARCGDTDGKEALTHRVKYTERVKSTAIRMRRGSNVYDHGAVDAEENPDGTAIMRTYREHHRLGDRALRKGAVDLAERRFASALKLVHGTGSAHLNKEAETLQKLGDVYLERGKVTKDGEDFTKSAALYNASMARTENRQSTKDLIFAIKRTEESFLQHVIGVSCVASPYELDLRHKSDLKEMRDKVKQQLGFIDEQHDPFKYEEDDPEVRKAESARAAAVRALFQKTAKDRSTFLDNLVSECITVMGPPPCRYAIIGLGSQATELVTLYSDLEFAILLEDGRDSEENKMYFRILTHFLHLKIINLGETILPAMAIKSLNDFYSKDPEDSWFYDSITTRGLAFDGAMPWASHTPLGRKQTENKPALELIQTPSQLAKFQESDAAMSEEDHLSDVLRSVCHITGDKTLVEQYRVEVMATLKSNALHANMELANREEFRNPELVSTLLNVKKEIYRFSTIAVQNIALRCGVGTSSVWATIEELEAGGYISNQNAHHIAVLVAISAELRLRTYMANGGQKENMSALLRLSSKKGHSKKTVPDLEKVFYLPNQKMLYRYYYSALPLRRALSELQKENASFSLAFSLFETSEGTKGEMKMKLCDFISAKALFERALERNQAIHGNGKGHPDIAACFRNLGWVCYSMGEYGDARAFLQQALDMYHRIHGSTHPAIAASLRSLGAVASCMGDYKQAETLFEQALETLKLLHGDSADQEDISSVLHNLGSTWADMGNNRKAVSFYEKCLEIRKSLHDSKTAHPDVASVLNSLGAAWNNLGDYKKAIDFYRQALILRTLTYGGETVHPDIVSSLGNLGTAYLNLKDHSKAIDLFEQAVQMNNLLYGQDHAHPETASLIDNLGSAWNSIGAHRKALNIFERALHMKRRVYGDFAVHPEIATSLANLGEVWSDLEDHRKALKMYSQALDMYKAVYGQDTAHPGIAITLNHFGAAWRCLGFPRKAIHFYEQALHMRERVYGQNAAHPDIATSLNNLGEAWSQLGDRRKALAYIEQALDTRKRVYGYDVDHPDIAATFNDLGVAWSIFGDPMKVIVFYAQALNMRKRLYGHDRDHPDIAMSLSNLGTAWSILGQVRKALLFYKDALDMRIRIYGDTAHSDIAGSLNNIGIAWVNLGQYRKAIKFFERAIAMKKRLYKNRNAYPKIAVSLNNLGEAWSALGHHGRSLLIHENALHMRRCTYGRDTPHPHTATSLYNLGKSWSNLGDHRKAMMFHEQALNMRIRITGNNESTSDPDIASSLASMGVVLSDIGDYRKAISFYERALKMRNNVYGHDAIHPGFASLYNNLGTAWSQLGHQRKAVDFHELALDIRRQTYGQEGAHPDIASSLNNLGAAWCNLGDYRKALKLYEEALDIRRRAYGTKTAHQDVIRSLANLGATWNYLGRPNKAILCYEEALDMSRAIFNGGLAHHQTASLLQKLGTSWGLIGDHSKAINFFEESLQMQKRLRGNHADHPDVCLLLSNLGASLAAMGDYRKATGVLQEALAMMNKVYGHNAAHPDILRTLKNLSIAWRDMGDHDKAAAISLQAEEMQTRLK</sequence>
<dbReference type="SUPFAM" id="SSF48452">
    <property type="entry name" value="TPR-like"/>
    <property type="match status" value="3"/>
</dbReference>
<feature type="repeat" description="TPR" evidence="1">
    <location>
        <begin position="1053"/>
        <end position="1086"/>
    </location>
</feature>
<dbReference type="SUPFAM" id="SSF81901">
    <property type="entry name" value="HCP-like"/>
    <property type="match status" value="1"/>
</dbReference>
<dbReference type="InParanoid" id="C3XPN7"/>
<feature type="repeat" description="TPR" evidence="1">
    <location>
        <begin position="1009"/>
        <end position="1042"/>
    </location>
</feature>
<feature type="repeat" description="TPR" evidence="1">
    <location>
        <begin position="1097"/>
        <end position="1130"/>
    </location>
</feature>
<dbReference type="eggNOG" id="KOG0548">
    <property type="taxonomic scope" value="Eukaryota"/>
</dbReference>
<feature type="repeat" description="TPR" evidence="1">
    <location>
        <begin position="1316"/>
        <end position="1349"/>
    </location>
</feature>
<dbReference type="Pfam" id="PF03445">
    <property type="entry name" value="DUF294"/>
    <property type="match status" value="1"/>
</dbReference>
<dbReference type="Pfam" id="PF13181">
    <property type="entry name" value="TPR_8"/>
    <property type="match status" value="1"/>
</dbReference>
<dbReference type="PROSITE" id="PS50293">
    <property type="entry name" value="TPR_REGION"/>
    <property type="match status" value="3"/>
</dbReference>
<accession>C3XPN7</accession>
<dbReference type="PANTHER" id="PTHR19959:SF119">
    <property type="entry name" value="FUNGAL LIPASE-LIKE DOMAIN-CONTAINING PROTEIN"/>
    <property type="match status" value="1"/>
</dbReference>
<dbReference type="Gene3D" id="1.25.40.10">
    <property type="entry name" value="Tetratricopeptide repeat domain"/>
    <property type="match status" value="7"/>
</dbReference>
<organism evidence="3">
    <name type="scientific">Branchiostoma floridae</name>
    <name type="common">Florida lancelet</name>
    <name type="synonym">Amphioxus</name>
    <dbReference type="NCBI Taxonomy" id="7739"/>
    <lineage>
        <taxon>Eukaryota</taxon>
        <taxon>Metazoa</taxon>
        <taxon>Chordata</taxon>
        <taxon>Cephalochordata</taxon>
        <taxon>Leptocardii</taxon>
        <taxon>Amphioxiformes</taxon>
        <taxon>Branchiostomatidae</taxon>
        <taxon>Branchiostoma</taxon>
    </lineage>
</organism>
<dbReference type="Pfam" id="PF13374">
    <property type="entry name" value="TPR_10"/>
    <property type="match status" value="7"/>
</dbReference>
<dbReference type="PANTHER" id="PTHR19959">
    <property type="entry name" value="KINESIN LIGHT CHAIN"/>
    <property type="match status" value="1"/>
</dbReference>
<dbReference type="GO" id="GO:0008773">
    <property type="term" value="F:[protein-PII] uridylyltransferase activity"/>
    <property type="evidence" value="ECO:0007669"/>
    <property type="project" value="InterPro"/>
</dbReference>
<dbReference type="SMART" id="SM00671">
    <property type="entry name" value="SEL1"/>
    <property type="match status" value="3"/>
</dbReference>
<feature type="repeat" description="TPR" evidence="1">
    <location>
        <begin position="1494"/>
        <end position="1527"/>
    </location>
</feature>
<dbReference type="PROSITE" id="PS50005">
    <property type="entry name" value="TPR"/>
    <property type="match status" value="11"/>
</dbReference>
<protein>
    <recommendedName>
        <fullName evidence="2">Protein-PII uridylyltransferase N-terminal domain-containing protein</fullName>
    </recommendedName>
</protein>
<feature type="repeat" description="TPR" evidence="1">
    <location>
        <begin position="921"/>
        <end position="954"/>
    </location>
</feature>
<feature type="repeat" description="TPR" evidence="1">
    <location>
        <begin position="1538"/>
        <end position="1571"/>
    </location>
</feature>
<proteinExistence type="predicted"/>
<dbReference type="EMBL" id="GG666451">
    <property type="protein sequence ID" value="EEN69908.1"/>
    <property type="molecule type" value="Genomic_DNA"/>
</dbReference>
<feature type="repeat" description="TPR" evidence="1">
    <location>
        <begin position="965"/>
        <end position="998"/>
    </location>
</feature>
<evidence type="ECO:0000256" key="1">
    <source>
        <dbReference type="PROSITE-ProRule" id="PRU00339"/>
    </source>
</evidence>
<name>C3XPN7_BRAFL</name>
<keyword evidence="1" id="KW-0802">TPR repeat</keyword>
<dbReference type="InterPro" id="IPR006597">
    <property type="entry name" value="Sel1-like"/>
</dbReference>
<dbReference type="SMART" id="SM00028">
    <property type="entry name" value="TPR"/>
    <property type="match status" value="25"/>
</dbReference>
<dbReference type="Pfam" id="PF13424">
    <property type="entry name" value="TPR_12"/>
    <property type="match status" value="6"/>
</dbReference>
<dbReference type="InterPro" id="IPR019734">
    <property type="entry name" value="TPR_rpt"/>
</dbReference>
<gene>
    <name evidence="3" type="ORF">BRAFLDRAFT_71975</name>
</gene>
<dbReference type="InterPro" id="IPR005105">
    <property type="entry name" value="GlnD_Uridyltrans_N"/>
</dbReference>
<feature type="repeat" description="TPR" evidence="1">
    <location>
        <begin position="1626"/>
        <end position="1659"/>
    </location>
</feature>
<dbReference type="InterPro" id="IPR011990">
    <property type="entry name" value="TPR-like_helical_dom_sf"/>
</dbReference>
<evidence type="ECO:0000259" key="2">
    <source>
        <dbReference type="Pfam" id="PF03445"/>
    </source>
</evidence>